<protein>
    <submittedName>
        <fullName evidence="2">Uncharacterized protein</fullName>
    </submittedName>
</protein>
<comment type="caution">
    <text evidence="2">The sequence shown here is derived from an EMBL/GenBank/DDBJ whole genome shotgun (WGS) entry which is preliminary data.</text>
</comment>
<evidence type="ECO:0000313" key="2">
    <source>
        <dbReference type="EMBL" id="CAI5438905.1"/>
    </source>
</evidence>
<evidence type="ECO:0000313" key="3">
    <source>
        <dbReference type="Proteomes" id="UP001152747"/>
    </source>
</evidence>
<organism evidence="2 3">
    <name type="scientific">Caenorhabditis angaria</name>
    <dbReference type="NCBI Taxonomy" id="860376"/>
    <lineage>
        <taxon>Eukaryota</taxon>
        <taxon>Metazoa</taxon>
        <taxon>Ecdysozoa</taxon>
        <taxon>Nematoda</taxon>
        <taxon>Chromadorea</taxon>
        <taxon>Rhabditida</taxon>
        <taxon>Rhabditina</taxon>
        <taxon>Rhabditomorpha</taxon>
        <taxon>Rhabditoidea</taxon>
        <taxon>Rhabditidae</taxon>
        <taxon>Peloderinae</taxon>
        <taxon>Caenorhabditis</taxon>
    </lineage>
</organism>
<feature type="transmembrane region" description="Helical" evidence="1">
    <location>
        <begin position="49"/>
        <end position="73"/>
    </location>
</feature>
<dbReference type="OrthoDB" id="5786239at2759"/>
<keyword evidence="1" id="KW-0812">Transmembrane</keyword>
<feature type="transmembrane region" description="Helical" evidence="1">
    <location>
        <begin position="134"/>
        <end position="154"/>
    </location>
</feature>
<reference evidence="2" key="1">
    <citation type="submission" date="2022-11" db="EMBL/GenBank/DDBJ databases">
        <authorList>
            <person name="Kikuchi T."/>
        </authorList>
    </citation>
    <scope>NUCLEOTIDE SEQUENCE</scope>
    <source>
        <strain evidence="2">PS1010</strain>
    </source>
</reference>
<dbReference type="AlphaFoldDB" id="A0A9P1MTA5"/>
<name>A0A9P1MTA5_9PELO</name>
<sequence length="189" mass="21222">MRRPAACFEIFEIPNAALVTVSLQILTMLAEIGIYFMLENYGFFTNPSFFRLVIIPIAIVYIGGGILAIFGVLTRKRLLITVHSTITSTLMVLTDILAVSIIFLMAIGKRSDYLHNLHRGFVNEKKFYEILGPFWMYLGAIFLHATVAVNMAFLQPLNDFSKFVEKESEIAKTALQSSYSSTSSSPYSK</sequence>
<accession>A0A9P1MTA5</accession>
<keyword evidence="3" id="KW-1185">Reference proteome</keyword>
<evidence type="ECO:0000256" key="1">
    <source>
        <dbReference type="SAM" id="Phobius"/>
    </source>
</evidence>
<keyword evidence="1" id="KW-1133">Transmembrane helix</keyword>
<proteinExistence type="predicted"/>
<keyword evidence="1" id="KW-0472">Membrane</keyword>
<dbReference type="EMBL" id="CANHGI010000001">
    <property type="protein sequence ID" value="CAI5438905.1"/>
    <property type="molecule type" value="Genomic_DNA"/>
</dbReference>
<feature type="transmembrane region" description="Helical" evidence="1">
    <location>
        <begin position="85"/>
        <end position="107"/>
    </location>
</feature>
<dbReference type="Proteomes" id="UP001152747">
    <property type="component" value="Unassembled WGS sequence"/>
</dbReference>
<feature type="transmembrane region" description="Helical" evidence="1">
    <location>
        <begin position="16"/>
        <end position="37"/>
    </location>
</feature>
<gene>
    <name evidence="2" type="ORF">CAMP_LOCUS1542</name>
</gene>